<sequence length="126" mass="13256">MKRVIATNQAPAAIGPYSQAVEAGNLLFVSGQLGLDPATGDFVPGGVREQAEQAFRNLRAILTEAGYTLADVVKATVFLVDMNDFAVVNEVYAAQFAGMDCPARSAIDVCKLPKGGLVEIEVIAAR</sequence>
<dbReference type="NCBIfam" id="TIGR00004">
    <property type="entry name" value="Rid family detoxifying hydrolase"/>
    <property type="match status" value="1"/>
</dbReference>
<protein>
    <submittedName>
        <fullName evidence="2">Endoribonuclease L-PSP</fullName>
    </submittedName>
</protein>
<comment type="caution">
    <text evidence="2">The sequence shown here is derived from an EMBL/GenBank/DDBJ whole genome shotgun (WGS) entry which is preliminary data.</text>
</comment>
<accession>W2C2S4</accession>
<reference evidence="2 3" key="1">
    <citation type="submission" date="2013-11" db="EMBL/GenBank/DDBJ databases">
        <title>Single cell genomics of uncultured Tannerella BU063 (oral taxon 286).</title>
        <authorList>
            <person name="Beall C.J."/>
            <person name="Campbell A.G."/>
            <person name="Griffen A.L."/>
            <person name="Podar M."/>
            <person name="Leys E.J."/>
        </authorList>
    </citation>
    <scope>NUCLEOTIDE SEQUENCE [LARGE SCALE GENOMIC DNA]</scope>
    <source>
        <strain evidence="2">Cell 2</strain>
    </source>
</reference>
<name>W2C2S4_9BACT</name>
<dbReference type="FunFam" id="3.30.1330.40:FF:000001">
    <property type="entry name" value="L-PSP family endoribonuclease"/>
    <property type="match status" value="1"/>
</dbReference>
<proteinExistence type="inferred from homology"/>
<dbReference type="Proteomes" id="UP000018837">
    <property type="component" value="Unassembled WGS sequence"/>
</dbReference>
<dbReference type="PANTHER" id="PTHR11803:SF39">
    <property type="entry name" value="2-IMINOBUTANOATE_2-IMINOPROPANOATE DEAMINASE"/>
    <property type="match status" value="1"/>
</dbReference>
<dbReference type="InterPro" id="IPR006175">
    <property type="entry name" value="YjgF/YER057c/UK114"/>
</dbReference>
<dbReference type="GO" id="GO:0005829">
    <property type="term" value="C:cytosol"/>
    <property type="evidence" value="ECO:0007669"/>
    <property type="project" value="TreeGrafter"/>
</dbReference>
<dbReference type="PATRIC" id="fig|1411148.3.peg.2151"/>
<dbReference type="InterPro" id="IPR035959">
    <property type="entry name" value="RutC-like_sf"/>
</dbReference>
<dbReference type="Pfam" id="PF01042">
    <property type="entry name" value="Ribonuc_L-PSP"/>
    <property type="match status" value="1"/>
</dbReference>
<dbReference type="PANTHER" id="PTHR11803">
    <property type="entry name" value="2-IMINOBUTANOATE/2-IMINOPROPANOATE DEAMINASE RIDA"/>
    <property type="match status" value="1"/>
</dbReference>
<dbReference type="AlphaFoldDB" id="W2C2S4"/>
<dbReference type="GO" id="GO:0019239">
    <property type="term" value="F:deaminase activity"/>
    <property type="evidence" value="ECO:0007669"/>
    <property type="project" value="TreeGrafter"/>
</dbReference>
<evidence type="ECO:0000256" key="1">
    <source>
        <dbReference type="ARBA" id="ARBA00010552"/>
    </source>
</evidence>
<dbReference type="EMBL" id="AYUF01000495">
    <property type="protein sequence ID" value="ETK00731.1"/>
    <property type="molecule type" value="Genomic_DNA"/>
</dbReference>
<dbReference type="Gene3D" id="3.30.1330.40">
    <property type="entry name" value="RutC-like"/>
    <property type="match status" value="1"/>
</dbReference>
<dbReference type="InterPro" id="IPR006056">
    <property type="entry name" value="RidA"/>
</dbReference>
<organism evidence="2 3">
    <name type="scientific">Tannerella sp. oral taxon BU063 isolate Cell 2</name>
    <dbReference type="NCBI Taxonomy" id="1411148"/>
    <lineage>
        <taxon>Bacteria</taxon>
        <taxon>Pseudomonadati</taxon>
        <taxon>Bacteroidota</taxon>
        <taxon>Bacteroidia</taxon>
        <taxon>Bacteroidales</taxon>
        <taxon>Tannerellaceae</taxon>
        <taxon>Tannerella</taxon>
    </lineage>
</organism>
<comment type="similarity">
    <text evidence="1">Belongs to the RutC family.</text>
</comment>
<dbReference type="CDD" id="cd00448">
    <property type="entry name" value="YjgF_YER057c_UK114_family"/>
    <property type="match status" value="1"/>
</dbReference>
<evidence type="ECO:0000313" key="2">
    <source>
        <dbReference type="EMBL" id="ETK00731.1"/>
    </source>
</evidence>
<evidence type="ECO:0000313" key="3">
    <source>
        <dbReference type="Proteomes" id="UP000018837"/>
    </source>
</evidence>
<dbReference type="SUPFAM" id="SSF55298">
    <property type="entry name" value="YjgF-like"/>
    <property type="match status" value="1"/>
</dbReference>
<gene>
    <name evidence="2" type="ORF">N425_12905</name>
</gene>